<reference evidence="3 4" key="1">
    <citation type="submission" date="2019-06" db="EMBL/GenBank/DDBJ databases">
        <title>Genome organization and adaptive potential of archetypical organophosphate degarding Sphingobium fuliginis ATCC 27551.</title>
        <authorList>
            <person name="Sarwar A."/>
            <person name="Parthasarathy S."/>
            <person name="Singh C."/>
            <person name="Siddavattam D."/>
        </authorList>
    </citation>
    <scope>NUCLEOTIDE SEQUENCE [LARGE SCALE GENOMIC DNA]</scope>
    <source>
        <strain evidence="3 4">ATCC 27551</strain>
    </source>
</reference>
<dbReference type="CDD" id="cd01038">
    <property type="entry name" value="Endonuclease_DUF559"/>
    <property type="match status" value="1"/>
</dbReference>
<dbReference type="InterPro" id="IPR007569">
    <property type="entry name" value="DUF559"/>
</dbReference>
<protein>
    <submittedName>
        <fullName evidence="3">DUF559 domain-containing protein</fullName>
    </submittedName>
</protein>
<evidence type="ECO:0000313" key="4">
    <source>
        <dbReference type="Proteomes" id="UP000311469"/>
    </source>
</evidence>
<dbReference type="EMBL" id="CP041016">
    <property type="protein sequence ID" value="QDC39191.1"/>
    <property type="molecule type" value="Genomic_DNA"/>
</dbReference>
<evidence type="ECO:0000256" key="1">
    <source>
        <dbReference type="SAM" id="MobiDB-lite"/>
    </source>
</evidence>
<accession>A0A5B8CM96</accession>
<dbReference type="InterPro" id="IPR011335">
    <property type="entry name" value="Restrct_endonuc-II-like"/>
</dbReference>
<sequence>MARPFRSRNPSRAKSLRNEASPPERFLWQRLRNRQLDGRKFSRQIPIGPYFADFLCREAKLIIELDGSTHDDSAEYDARRDAYCRELGFTVLRFQNADVIGNIEGVLSHIMAALAQAHPNPSRLREGSKKTICPPPPMTSSSSAPARRG</sequence>
<feature type="region of interest" description="Disordered" evidence="1">
    <location>
        <begin position="120"/>
        <end position="149"/>
    </location>
</feature>
<feature type="region of interest" description="Disordered" evidence="1">
    <location>
        <begin position="1"/>
        <end position="21"/>
    </location>
</feature>
<dbReference type="SUPFAM" id="SSF52980">
    <property type="entry name" value="Restriction endonuclease-like"/>
    <property type="match status" value="1"/>
</dbReference>
<organism evidence="3 4">
    <name type="scientific">Sphingobium fuliginis ATCC 27551</name>
    <dbReference type="NCBI Taxonomy" id="1208342"/>
    <lineage>
        <taxon>Bacteria</taxon>
        <taxon>Pseudomonadati</taxon>
        <taxon>Pseudomonadota</taxon>
        <taxon>Alphaproteobacteria</taxon>
        <taxon>Sphingomonadales</taxon>
        <taxon>Sphingomonadaceae</taxon>
        <taxon>Sphingobium</taxon>
    </lineage>
</organism>
<dbReference type="AlphaFoldDB" id="A0A5B8CM96"/>
<evidence type="ECO:0000259" key="2">
    <source>
        <dbReference type="Pfam" id="PF04480"/>
    </source>
</evidence>
<dbReference type="PANTHER" id="PTHR38590">
    <property type="entry name" value="BLL0828 PROTEIN"/>
    <property type="match status" value="1"/>
</dbReference>
<dbReference type="RefSeq" id="WP_140043026.1">
    <property type="nucleotide sequence ID" value="NZ_CP041016.1"/>
</dbReference>
<feature type="compositionally biased region" description="Basic residues" evidence="1">
    <location>
        <begin position="1"/>
        <end position="15"/>
    </location>
</feature>
<dbReference type="Pfam" id="PF04480">
    <property type="entry name" value="DUF559"/>
    <property type="match status" value="1"/>
</dbReference>
<name>A0A5B8CM96_SPHSA</name>
<proteinExistence type="predicted"/>
<dbReference type="KEGG" id="sufl:FIL70_13055"/>
<feature type="compositionally biased region" description="Low complexity" evidence="1">
    <location>
        <begin position="139"/>
        <end position="149"/>
    </location>
</feature>
<dbReference type="InterPro" id="IPR047216">
    <property type="entry name" value="Endonuclease_DUF559_bact"/>
</dbReference>
<dbReference type="Proteomes" id="UP000311469">
    <property type="component" value="Chromosome cSF1"/>
</dbReference>
<evidence type="ECO:0000313" key="3">
    <source>
        <dbReference type="EMBL" id="QDC39191.1"/>
    </source>
</evidence>
<feature type="domain" description="DUF559" evidence="2">
    <location>
        <begin position="11"/>
        <end position="114"/>
    </location>
</feature>
<dbReference type="PANTHER" id="PTHR38590:SF1">
    <property type="entry name" value="BLL0828 PROTEIN"/>
    <property type="match status" value="1"/>
</dbReference>
<gene>
    <name evidence="3" type="ORF">FIL70_13055</name>
</gene>
<dbReference type="Gene3D" id="3.40.960.10">
    <property type="entry name" value="VSR Endonuclease"/>
    <property type="match status" value="1"/>
</dbReference>